<dbReference type="OrthoDB" id="9797588at2"/>
<dbReference type="EMBL" id="FOQH01000002">
    <property type="protein sequence ID" value="SFH79564.1"/>
    <property type="molecule type" value="Genomic_DNA"/>
</dbReference>
<proteinExistence type="predicted"/>
<keyword evidence="1" id="KW-0472">Membrane</keyword>
<evidence type="ECO:0000313" key="3">
    <source>
        <dbReference type="EMBL" id="SFH79564.1"/>
    </source>
</evidence>
<keyword evidence="1" id="KW-1133">Transmembrane helix</keyword>
<dbReference type="InterPro" id="IPR021796">
    <property type="entry name" value="Tll0287-like_dom"/>
</dbReference>
<sequence>MRLRFKFNLVITLACALGIGAAAALSYWVVQKSAMEEVAQQIRLLRANALAVRSYTVNSIDPLLSDDNDILFLPQSVTAYAATSVFATFRKDFPEYFYKEAALNPTNPANKADAFETTLIERFRSEDGLGQIETMLEKEDGRYYTIAFPLKVGNPGCLNCHSTPEAAPPAMVDLYGPDHGFGWQLGETIGAQIISAPMTLIDERAKETVGVLIAAVSAAFLLVLIVTNVLLTRIVVFPVRRMSDVAEKVSMGDFDTPEYAKPGKDEISSLSASFNRMRRSLESAMRMIDD</sequence>
<keyword evidence="3" id="KW-0418">Kinase</keyword>
<dbReference type="SUPFAM" id="SSF158472">
    <property type="entry name" value="HAMP domain-like"/>
    <property type="match status" value="1"/>
</dbReference>
<dbReference type="GO" id="GO:0007165">
    <property type="term" value="P:signal transduction"/>
    <property type="evidence" value="ECO:0007669"/>
    <property type="project" value="InterPro"/>
</dbReference>
<keyword evidence="1" id="KW-0812">Transmembrane</keyword>
<reference evidence="3 4" key="1">
    <citation type="submission" date="2016-10" db="EMBL/GenBank/DDBJ databases">
        <authorList>
            <person name="de Groot N.N."/>
        </authorList>
    </citation>
    <scope>NUCLEOTIDE SEQUENCE [LARGE SCALE GENOMIC DNA]</scope>
    <source>
        <strain evidence="3 4">CGMCC 1.11030</strain>
    </source>
</reference>
<dbReference type="AlphaFoldDB" id="A0A1I3CYH8"/>
<keyword evidence="4" id="KW-1185">Reference proteome</keyword>
<dbReference type="RefSeq" id="WP_092858212.1">
    <property type="nucleotide sequence ID" value="NZ_FOQH01000002.1"/>
</dbReference>
<feature type="transmembrane region" description="Helical" evidence="1">
    <location>
        <begin position="209"/>
        <end position="231"/>
    </location>
</feature>
<gene>
    <name evidence="3" type="ORF">SAMN05216258_102284</name>
</gene>
<evidence type="ECO:0000259" key="2">
    <source>
        <dbReference type="PROSITE" id="PS50885"/>
    </source>
</evidence>
<keyword evidence="3" id="KW-0808">Transferase</keyword>
<dbReference type="Gene3D" id="6.10.340.10">
    <property type="match status" value="1"/>
</dbReference>
<dbReference type="SMART" id="SM00304">
    <property type="entry name" value="HAMP"/>
    <property type="match status" value="1"/>
</dbReference>
<dbReference type="InterPro" id="IPR003660">
    <property type="entry name" value="HAMP_dom"/>
</dbReference>
<dbReference type="Proteomes" id="UP000199377">
    <property type="component" value="Unassembled WGS sequence"/>
</dbReference>
<accession>A0A1I3CYH8</accession>
<dbReference type="Pfam" id="PF11845">
    <property type="entry name" value="Tll0287-like"/>
    <property type="match status" value="1"/>
</dbReference>
<feature type="domain" description="HAMP" evidence="2">
    <location>
        <begin position="233"/>
        <end position="286"/>
    </location>
</feature>
<organism evidence="3 4">
    <name type="scientific">Albimonas pacifica</name>
    <dbReference type="NCBI Taxonomy" id="1114924"/>
    <lineage>
        <taxon>Bacteria</taxon>
        <taxon>Pseudomonadati</taxon>
        <taxon>Pseudomonadota</taxon>
        <taxon>Alphaproteobacteria</taxon>
        <taxon>Rhodobacterales</taxon>
        <taxon>Paracoccaceae</taxon>
        <taxon>Albimonas</taxon>
    </lineage>
</organism>
<dbReference type="Pfam" id="PF00672">
    <property type="entry name" value="HAMP"/>
    <property type="match status" value="1"/>
</dbReference>
<dbReference type="STRING" id="1114924.SAMN05216258_102284"/>
<evidence type="ECO:0000256" key="1">
    <source>
        <dbReference type="SAM" id="Phobius"/>
    </source>
</evidence>
<dbReference type="CDD" id="cd06225">
    <property type="entry name" value="HAMP"/>
    <property type="match status" value="1"/>
</dbReference>
<evidence type="ECO:0000313" key="4">
    <source>
        <dbReference type="Proteomes" id="UP000199377"/>
    </source>
</evidence>
<dbReference type="GO" id="GO:0016301">
    <property type="term" value="F:kinase activity"/>
    <property type="evidence" value="ECO:0007669"/>
    <property type="project" value="UniProtKB-KW"/>
</dbReference>
<protein>
    <submittedName>
        <fullName evidence="3">Protein-histidine pros-kinase</fullName>
    </submittedName>
</protein>
<dbReference type="PROSITE" id="PS50885">
    <property type="entry name" value="HAMP"/>
    <property type="match status" value="1"/>
</dbReference>
<name>A0A1I3CYH8_9RHOB</name>
<dbReference type="GO" id="GO:0016020">
    <property type="term" value="C:membrane"/>
    <property type="evidence" value="ECO:0007669"/>
    <property type="project" value="InterPro"/>
</dbReference>